<comment type="caution">
    <text evidence="2">The sequence shown here is derived from an EMBL/GenBank/DDBJ whole genome shotgun (WGS) entry which is preliminary data.</text>
</comment>
<feature type="signal peptide" evidence="1">
    <location>
        <begin position="1"/>
        <end position="23"/>
    </location>
</feature>
<proteinExistence type="predicted"/>
<evidence type="ECO:0000256" key="1">
    <source>
        <dbReference type="SAM" id="SignalP"/>
    </source>
</evidence>
<name>A0A6L5XV82_9FIRM</name>
<dbReference type="PROSITE" id="PS51257">
    <property type="entry name" value="PROKAR_LIPOPROTEIN"/>
    <property type="match status" value="1"/>
</dbReference>
<dbReference type="AlphaFoldDB" id="A0A6L5XV82"/>
<evidence type="ECO:0000313" key="3">
    <source>
        <dbReference type="Proteomes" id="UP000482209"/>
    </source>
</evidence>
<sequence length="197" mass="22493">MRKWKLYACLTLCALFFTGCSDASLNLKAEELEKNTFSINRSGEICSGIVEAFDKSYYDKTELEQYLQDAADSYNSENGKDSFLVDSFLVEDKIAKVVFKYKGMDDYKALNKVEAEYFTVEEAAKQGAFPGKLKQVKDGEFVSKKTVEENSDYHVLVLNEEYDVRVSGKIYYYVNCTVYNNKSVHTSAEETSIIVYK</sequence>
<dbReference type="EMBL" id="VUMT01000001">
    <property type="protein sequence ID" value="MSS62534.1"/>
    <property type="molecule type" value="Genomic_DNA"/>
</dbReference>
<keyword evidence="3" id="KW-1185">Reference proteome</keyword>
<accession>A0A6L5XV82</accession>
<feature type="chain" id="PRO_5026774772" description="Lipoprotein" evidence="1">
    <location>
        <begin position="24"/>
        <end position="197"/>
    </location>
</feature>
<gene>
    <name evidence="2" type="ORF">FYJ58_01320</name>
</gene>
<dbReference type="Proteomes" id="UP000482209">
    <property type="component" value="Unassembled WGS sequence"/>
</dbReference>
<evidence type="ECO:0008006" key="4">
    <source>
        <dbReference type="Google" id="ProtNLM"/>
    </source>
</evidence>
<reference evidence="2 3" key="1">
    <citation type="submission" date="2019-08" db="EMBL/GenBank/DDBJ databases">
        <title>In-depth cultivation of the pig gut microbiome towards novel bacterial diversity and tailored functional studies.</title>
        <authorList>
            <person name="Wylensek D."/>
            <person name="Hitch T.C.A."/>
            <person name="Clavel T."/>
        </authorList>
    </citation>
    <scope>NUCLEOTIDE SEQUENCE [LARGE SCALE GENOMIC DNA]</scope>
    <source>
        <strain evidence="2 3">WCA-693-APC-MOT-I</strain>
    </source>
</reference>
<organism evidence="2 3">
    <name type="scientific">Velocimicrobium porci</name>
    <dbReference type="NCBI Taxonomy" id="2606634"/>
    <lineage>
        <taxon>Bacteria</taxon>
        <taxon>Bacillati</taxon>
        <taxon>Bacillota</taxon>
        <taxon>Clostridia</taxon>
        <taxon>Lachnospirales</taxon>
        <taxon>Lachnospiraceae</taxon>
        <taxon>Velocimicrobium</taxon>
    </lineage>
</organism>
<dbReference type="RefSeq" id="WP_154516095.1">
    <property type="nucleotide sequence ID" value="NZ_VUMT01000001.1"/>
</dbReference>
<evidence type="ECO:0000313" key="2">
    <source>
        <dbReference type="EMBL" id="MSS62534.1"/>
    </source>
</evidence>
<protein>
    <recommendedName>
        <fullName evidence="4">Lipoprotein</fullName>
    </recommendedName>
</protein>
<keyword evidence="1" id="KW-0732">Signal</keyword>